<dbReference type="OrthoDB" id="7272004at2"/>
<reference evidence="2" key="1">
    <citation type="submission" date="2018-05" db="EMBL/GenBank/DDBJ databases">
        <authorList>
            <person name="Du Z."/>
            <person name="Wang X."/>
        </authorList>
    </citation>
    <scope>NUCLEOTIDE SEQUENCE [LARGE SCALE GENOMIC DNA]</scope>
    <source>
        <strain evidence="2">CQN31</strain>
    </source>
</reference>
<comment type="caution">
    <text evidence="1">The sequence shown here is derived from an EMBL/GenBank/DDBJ whole genome shotgun (WGS) entry which is preliminary data.</text>
</comment>
<dbReference type="RefSeq" id="WP_109873420.1">
    <property type="nucleotide sequence ID" value="NZ_QGNA01000007.1"/>
</dbReference>
<evidence type="ECO:0000313" key="1">
    <source>
        <dbReference type="EMBL" id="PWS34447.1"/>
    </source>
</evidence>
<organism evidence="1 2">
    <name type="scientific">Falsiroseomonas bella</name>
    <dbReference type="NCBI Taxonomy" id="2184016"/>
    <lineage>
        <taxon>Bacteria</taxon>
        <taxon>Pseudomonadati</taxon>
        <taxon>Pseudomonadota</taxon>
        <taxon>Alphaproteobacteria</taxon>
        <taxon>Acetobacterales</taxon>
        <taxon>Roseomonadaceae</taxon>
        <taxon>Falsiroseomonas</taxon>
    </lineage>
</organism>
<keyword evidence="2" id="KW-1185">Reference proteome</keyword>
<accession>A0A317F8V7</accession>
<protein>
    <submittedName>
        <fullName evidence="1">Uncharacterized protein</fullName>
    </submittedName>
</protein>
<sequence length="104" mass="11496">MSTENELHDRLASALPGTAIVYHIGMLARDRDRLATMLTPEQRDELNALASRAWRLAVAGWADLLQRRIGEACFAYLLVVRKRPLSARSARALAAPQLMLAEAA</sequence>
<gene>
    <name evidence="1" type="ORF">DFH01_25885</name>
</gene>
<dbReference type="AlphaFoldDB" id="A0A317F8V7"/>
<proteinExistence type="predicted"/>
<name>A0A317F8V7_9PROT</name>
<evidence type="ECO:0000313" key="2">
    <source>
        <dbReference type="Proteomes" id="UP000245765"/>
    </source>
</evidence>
<dbReference type="EMBL" id="QGNA01000007">
    <property type="protein sequence ID" value="PWS34447.1"/>
    <property type="molecule type" value="Genomic_DNA"/>
</dbReference>
<dbReference type="Proteomes" id="UP000245765">
    <property type="component" value="Unassembled WGS sequence"/>
</dbReference>